<dbReference type="Proteomes" id="UP000305881">
    <property type="component" value="Chromosome"/>
</dbReference>
<dbReference type="KEGG" id="mbur:EQU24_08940"/>
<sequence length="111" mass="12675">MKLLLDENLSRRAVAFLVEAYSESTQVAILGLERAGDWEIWEYAKTNDFVIVTKDADYFEMSNLYGQPPKIVWLKIGNQSKAAIINSLLTKKDAIEMALIDENKACIEIYR</sequence>
<dbReference type="EMBL" id="CP035467">
    <property type="protein sequence ID" value="QCW82354.1"/>
    <property type="molecule type" value="Genomic_DNA"/>
</dbReference>
<dbReference type="OrthoDB" id="334367at2"/>
<reference evidence="3" key="1">
    <citation type="journal article" date="2019" name="J. Bacteriol.">
        <title>A Mutagenic Screen Identifies a TonB-Dependent Receptor Required for the Lanthanide Metal Switch in the Type I Methanotroph 'Methylotuvimicrobium buryatense' 5GB1C.</title>
        <authorList>
            <person name="Groom J.D."/>
            <person name="Ford S.M."/>
            <person name="Pesesky M.W."/>
            <person name="Lidstrom M.E."/>
        </authorList>
    </citation>
    <scope>NUCLEOTIDE SEQUENCE [LARGE SCALE GENOMIC DNA]</scope>
    <source>
        <strain evidence="3">5GB1C</strain>
    </source>
</reference>
<feature type="domain" description="DUF5615" evidence="1">
    <location>
        <begin position="1"/>
        <end position="109"/>
    </location>
</feature>
<gene>
    <name evidence="2" type="ORF">EQU24_08940</name>
</gene>
<dbReference type="STRING" id="675511.GCA_000341735_01240"/>
<accession>A0A4P9UM60</accession>
<protein>
    <recommendedName>
        <fullName evidence="1">DUF5615 domain-containing protein</fullName>
    </recommendedName>
</protein>
<proteinExistence type="predicted"/>
<keyword evidence="3" id="KW-1185">Reference proteome</keyword>
<dbReference type="AlphaFoldDB" id="A0A4P9UM60"/>
<organism evidence="2 3">
    <name type="scientific">Methylotuvimicrobium buryatense</name>
    <name type="common">Methylomicrobium buryatense</name>
    <dbReference type="NCBI Taxonomy" id="95641"/>
    <lineage>
        <taxon>Bacteria</taxon>
        <taxon>Pseudomonadati</taxon>
        <taxon>Pseudomonadota</taxon>
        <taxon>Gammaproteobacteria</taxon>
        <taxon>Methylococcales</taxon>
        <taxon>Methylococcaceae</taxon>
        <taxon>Methylotuvimicrobium</taxon>
    </lineage>
</organism>
<evidence type="ECO:0000259" key="1">
    <source>
        <dbReference type="Pfam" id="PF18480"/>
    </source>
</evidence>
<name>A0A4P9UM60_METBY</name>
<evidence type="ECO:0000313" key="2">
    <source>
        <dbReference type="EMBL" id="QCW82354.1"/>
    </source>
</evidence>
<dbReference type="RefSeq" id="WP_017839818.1">
    <property type="nucleotide sequence ID" value="NZ_CP035467.1"/>
</dbReference>
<dbReference type="InterPro" id="IPR041049">
    <property type="entry name" value="DUF5615"/>
</dbReference>
<evidence type="ECO:0000313" key="3">
    <source>
        <dbReference type="Proteomes" id="UP000305881"/>
    </source>
</evidence>
<dbReference type="Pfam" id="PF18480">
    <property type="entry name" value="DUF5615"/>
    <property type="match status" value="1"/>
</dbReference>